<evidence type="ECO:0000313" key="8">
    <source>
        <dbReference type="EMBL" id="PSR84946.1"/>
    </source>
</evidence>
<evidence type="ECO:0000256" key="2">
    <source>
        <dbReference type="ARBA" id="ARBA00022771"/>
    </source>
</evidence>
<dbReference type="InterPro" id="IPR012312">
    <property type="entry name" value="Hemerythrin-like"/>
</dbReference>
<protein>
    <submittedName>
        <fullName evidence="8">Zinc finger protein like</fullName>
    </submittedName>
</protein>
<reference evidence="8 9" key="1">
    <citation type="submission" date="2017-07" db="EMBL/GenBank/DDBJ databases">
        <title>An improved, manually edited Actinidia chinensis var. chinensis (kiwifruit) genome highlights the challenges associated with draft genomes and gene prediction in plants.</title>
        <authorList>
            <person name="Pilkington S."/>
            <person name="Crowhurst R."/>
            <person name="Hilario E."/>
            <person name="Nardozza S."/>
            <person name="Fraser L."/>
            <person name="Peng Y."/>
            <person name="Gunaseelan K."/>
            <person name="Simpson R."/>
            <person name="Tahir J."/>
            <person name="Deroles S."/>
            <person name="Templeton K."/>
            <person name="Luo Z."/>
            <person name="Davy M."/>
            <person name="Cheng C."/>
            <person name="Mcneilage M."/>
            <person name="Scaglione D."/>
            <person name="Liu Y."/>
            <person name="Zhang Q."/>
            <person name="Datson P."/>
            <person name="De Silva N."/>
            <person name="Gardiner S."/>
            <person name="Bassett H."/>
            <person name="Chagne D."/>
            <person name="Mccallum J."/>
            <person name="Dzierzon H."/>
            <person name="Deng C."/>
            <person name="Wang Y.-Y."/>
            <person name="Barron N."/>
            <person name="Manako K."/>
            <person name="Bowen J."/>
            <person name="Foster T."/>
            <person name="Erridge Z."/>
            <person name="Tiffin H."/>
            <person name="Waite C."/>
            <person name="Davies K."/>
            <person name="Grierson E."/>
            <person name="Laing W."/>
            <person name="Kirk R."/>
            <person name="Chen X."/>
            <person name="Wood M."/>
            <person name="Montefiori M."/>
            <person name="Brummell D."/>
            <person name="Schwinn K."/>
            <person name="Catanach A."/>
            <person name="Fullerton C."/>
            <person name="Li D."/>
            <person name="Meiyalaghan S."/>
            <person name="Nieuwenhuizen N."/>
            <person name="Read N."/>
            <person name="Prakash R."/>
            <person name="Hunter D."/>
            <person name="Zhang H."/>
            <person name="Mckenzie M."/>
            <person name="Knabel M."/>
            <person name="Harris A."/>
            <person name="Allan A."/>
            <person name="Chen A."/>
            <person name="Janssen B."/>
            <person name="Plunkett B."/>
            <person name="Dwamena C."/>
            <person name="Voogd C."/>
            <person name="Leif D."/>
            <person name="Lafferty D."/>
            <person name="Souleyre E."/>
            <person name="Varkonyi-Gasic E."/>
            <person name="Gambi F."/>
            <person name="Hanley J."/>
            <person name="Yao J.-L."/>
            <person name="Cheung J."/>
            <person name="David K."/>
            <person name="Warren B."/>
            <person name="Marsh K."/>
            <person name="Snowden K."/>
            <person name="Lin-Wang K."/>
            <person name="Brian L."/>
            <person name="Martinez-Sanchez M."/>
            <person name="Wang M."/>
            <person name="Ileperuma N."/>
            <person name="Macnee N."/>
            <person name="Campin R."/>
            <person name="Mcatee P."/>
            <person name="Drummond R."/>
            <person name="Espley R."/>
            <person name="Ireland H."/>
            <person name="Wu R."/>
            <person name="Atkinson R."/>
            <person name="Karunairetnam S."/>
            <person name="Bulley S."/>
            <person name="Chunkath S."/>
            <person name="Hanley Z."/>
            <person name="Storey R."/>
            <person name="Thrimawithana A."/>
            <person name="Thomson S."/>
            <person name="David C."/>
            <person name="Testolin R."/>
        </authorList>
    </citation>
    <scope>NUCLEOTIDE SEQUENCE [LARGE SCALE GENOMIC DNA]</scope>
    <source>
        <strain evidence="9">cv. Red5</strain>
        <tissue evidence="8">Young leaf</tissue>
    </source>
</reference>
<keyword evidence="3" id="KW-0862">Zinc</keyword>
<dbReference type="EMBL" id="NKQK01000029">
    <property type="protein sequence ID" value="PSR84946.1"/>
    <property type="molecule type" value="Genomic_DNA"/>
</dbReference>
<evidence type="ECO:0000256" key="1">
    <source>
        <dbReference type="ARBA" id="ARBA00022723"/>
    </source>
</evidence>
<feature type="non-terminal residue" evidence="8">
    <location>
        <position position="1341"/>
    </location>
</feature>
<evidence type="ECO:0000256" key="3">
    <source>
        <dbReference type="ARBA" id="ARBA00022833"/>
    </source>
</evidence>
<dbReference type="GO" id="GO:0061630">
    <property type="term" value="F:ubiquitin protein ligase activity"/>
    <property type="evidence" value="ECO:0007669"/>
    <property type="project" value="TreeGrafter"/>
</dbReference>
<evidence type="ECO:0000256" key="4">
    <source>
        <dbReference type="PROSITE-ProRule" id="PRU00601"/>
    </source>
</evidence>
<dbReference type="PROSITE" id="PS51266">
    <property type="entry name" value="ZF_CHY"/>
    <property type="match status" value="1"/>
</dbReference>
<dbReference type="PANTHER" id="PTHR21319">
    <property type="entry name" value="RING FINGER AND CHY ZINC FINGER DOMAIN-CONTAINING PROTEIN 1"/>
    <property type="match status" value="1"/>
</dbReference>
<evidence type="ECO:0000256" key="5">
    <source>
        <dbReference type="SAM" id="MobiDB-lite"/>
    </source>
</evidence>
<organism evidence="8 9">
    <name type="scientific">Actinidia chinensis var. chinensis</name>
    <name type="common">Chinese soft-hair kiwi</name>
    <dbReference type="NCBI Taxonomy" id="1590841"/>
    <lineage>
        <taxon>Eukaryota</taxon>
        <taxon>Viridiplantae</taxon>
        <taxon>Streptophyta</taxon>
        <taxon>Embryophyta</taxon>
        <taxon>Tracheophyta</taxon>
        <taxon>Spermatophyta</taxon>
        <taxon>Magnoliopsida</taxon>
        <taxon>eudicotyledons</taxon>
        <taxon>Gunneridae</taxon>
        <taxon>Pentapetalae</taxon>
        <taxon>asterids</taxon>
        <taxon>Ericales</taxon>
        <taxon>Actinidiaceae</taxon>
        <taxon>Actinidia</taxon>
    </lineage>
</organism>
<gene>
    <name evidence="8" type="ORF">CEY00_Acc32921</name>
</gene>
<feature type="compositionally biased region" description="Polar residues" evidence="5">
    <location>
        <begin position="1063"/>
        <end position="1073"/>
    </location>
</feature>
<dbReference type="SUPFAM" id="SSF161219">
    <property type="entry name" value="CHY zinc finger-like"/>
    <property type="match status" value="1"/>
</dbReference>
<dbReference type="SUPFAM" id="SSF161245">
    <property type="entry name" value="Zinc hairpin stack"/>
    <property type="match status" value="1"/>
</dbReference>
<evidence type="ECO:0000259" key="6">
    <source>
        <dbReference type="PROSITE" id="PS51266"/>
    </source>
</evidence>
<dbReference type="InterPro" id="IPR017921">
    <property type="entry name" value="Znf_CTCHY"/>
</dbReference>
<dbReference type="Gene3D" id="1.20.120.520">
    <property type="entry name" value="nmb1532 protein domain like"/>
    <property type="match status" value="4"/>
</dbReference>
<dbReference type="OMA" id="KTCLKHS"/>
<evidence type="ECO:0000313" key="9">
    <source>
        <dbReference type="Proteomes" id="UP000241394"/>
    </source>
</evidence>
<dbReference type="FunFam" id="1.20.120.520:FF:000009">
    <property type="entry name" value="Zinc finger protein BRUTUS"/>
    <property type="match status" value="2"/>
</dbReference>
<comment type="caution">
    <text evidence="8">The sequence shown here is derived from an EMBL/GenBank/DDBJ whole genome shotgun (WGS) entry which is preliminary data.</text>
</comment>
<feature type="domain" description="CHY-type" evidence="6">
    <location>
        <begin position="1198"/>
        <end position="1267"/>
    </location>
</feature>
<evidence type="ECO:0000259" key="7">
    <source>
        <dbReference type="PROSITE" id="PS51270"/>
    </source>
</evidence>
<dbReference type="InterPro" id="IPR037275">
    <property type="entry name" value="Znf_CTCHY_sf"/>
</dbReference>
<dbReference type="InterPro" id="IPR037274">
    <property type="entry name" value="Znf_CHY_sf"/>
</dbReference>
<dbReference type="Pfam" id="PF01814">
    <property type="entry name" value="Hemerythrin"/>
    <property type="match status" value="4"/>
</dbReference>
<keyword evidence="9" id="KW-1185">Reference proteome</keyword>
<feature type="domain" description="CTCHY-type" evidence="7">
    <location>
        <begin position="1270"/>
        <end position="1333"/>
    </location>
</feature>
<dbReference type="CDD" id="cd12108">
    <property type="entry name" value="Hr-like"/>
    <property type="match status" value="4"/>
</dbReference>
<dbReference type="GO" id="GO:0016567">
    <property type="term" value="P:protein ubiquitination"/>
    <property type="evidence" value="ECO:0007669"/>
    <property type="project" value="TreeGrafter"/>
</dbReference>
<keyword evidence="2 4" id="KW-0863">Zinc-finger</keyword>
<dbReference type="GO" id="GO:0008270">
    <property type="term" value="F:zinc ion binding"/>
    <property type="evidence" value="ECO:0007669"/>
    <property type="project" value="UniProtKB-KW"/>
</dbReference>
<keyword evidence="1" id="KW-0479">Metal-binding</keyword>
<dbReference type="InterPro" id="IPR008913">
    <property type="entry name" value="Znf_CHY"/>
</dbReference>
<dbReference type="Proteomes" id="UP000241394">
    <property type="component" value="Chromosome LG29"/>
</dbReference>
<dbReference type="GO" id="GO:0005634">
    <property type="term" value="C:nucleus"/>
    <property type="evidence" value="ECO:0007669"/>
    <property type="project" value="TreeGrafter"/>
</dbReference>
<dbReference type="STRING" id="1590841.A0A2R6P3T9"/>
<dbReference type="Pfam" id="PF05495">
    <property type="entry name" value="zf-CHY"/>
    <property type="match status" value="1"/>
</dbReference>
<dbReference type="OrthoDB" id="411372at2759"/>
<dbReference type="GO" id="GO:0006511">
    <property type="term" value="P:ubiquitin-dependent protein catabolic process"/>
    <property type="evidence" value="ECO:0007669"/>
    <property type="project" value="TreeGrafter"/>
</dbReference>
<reference evidence="9" key="2">
    <citation type="journal article" date="2018" name="BMC Genomics">
        <title>A manually annotated Actinidia chinensis var. chinensis (kiwifruit) genome highlights the challenges associated with draft genomes and gene prediction in plants.</title>
        <authorList>
            <person name="Pilkington S.M."/>
            <person name="Crowhurst R."/>
            <person name="Hilario E."/>
            <person name="Nardozza S."/>
            <person name="Fraser L."/>
            <person name="Peng Y."/>
            <person name="Gunaseelan K."/>
            <person name="Simpson R."/>
            <person name="Tahir J."/>
            <person name="Deroles S.C."/>
            <person name="Templeton K."/>
            <person name="Luo Z."/>
            <person name="Davy M."/>
            <person name="Cheng C."/>
            <person name="McNeilage M."/>
            <person name="Scaglione D."/>
            <person name="Liu Y."/>
            <person name="Zhang Q."/>
            <person name="Datson P."/>
            <person name="De Silva N."/>
            <person name="Gardiner S.E."/>
            <person name="Bassett H."/>
            <person name="Chagne D."/>
            <person name="McCallum J."/>
            <person name="Dzierzon H."/>
            <person name="Deng C."/>
            <person name="Wang Y.Y."/>
            <person name="Barron L."/>
            <person name="Manako K."/>
            <person name="Bowen J."/>
            <person name="Foster T.M."/>
            <person name="Erridge Z.A."/>
            <person name="Tiffin H."/>
            <person name="Waite C.N."/>
            <person name="Davies K.M."/>
            <person name="Grierson E.P."/>
            <person name="Laing W.A."/>
            <person name="Kirk R."/>
            <person name="Chen X."/>
            <person name="Wood M."/>
            <person name="Montefiori M."/>
            <person name="Brummell D.A."/>
            <person name="Schwinn K.E."/>
            <person name="Catanach A."/>
            <person name="Fullerton C."/>
            <person name="Li D."/>
            <person name="Meiyalaghan S."/>
            <person name="Nieuwenhuizen N."/>
            <person name="Read N."/>
            <person name="Prakash R."/>
            <person name="Hunter D."/>
            <person name="Zhang H."/>
            <person name="McKenzie M."/>
            <person name="Knabel M."/>
            <person name="Harris A."/>
            <person name="Allan A.C."/>
            <person name="Gleave A."/>
            <person name="Chen A."/>
            <person name="Janssen B.J."/>
            <person name="Plunkett B."/>
            <person name="Ampomah-Dwamena C."/>
            <person name="Voogd C."/>
            <person name="Leif D."/>
            <person name="Lafferty D."/>
            <person name="Souleyre E.J.F."/>
            <person name="Varkonyi-Gasic E."/>
            <person name="Gambi F."/>
            <person name="Hanley J."/>
            <person name="Yao J.L."/>
            <person name="Cheung J."/>
            <person name="David K.M."/>
            <person name="Warren B."/>
            <person name="Marsh K."/>
            <person name="Snowden K.C."/>
            <person name="Lin-Wang K."/>
            <person name="Brian L."/>
            <person name="Martinez-Sanchez M."/>
            <person name="Wang M."/>
            <person name="Ileperuma N."/>
            <person name="Macnee N."/>
            <person name="Campin R."/>
            <person name="McAtee P."/>
            <person name="Drummond R.S.M."/>
            <person name="Espley R.V."/>
            <person name="Ireland H.S."/>
            <person name="Wu R."/>
            <person name="Atkinson R.G."/>
            <person name="Karunairetnam S."/>
            <person name="Bulley S."/>
            <person name="Chunkath S."/>
            <person name="Hanley Z."/>
            <person name="Storey R."/>
            <person name="Thrimawithana A.H."/>
            <person name="Thomson S."/>
            <person name="David C."/>
            <person name="Testolin R."/>
            <person name="Huang H."/>
            <person name="Hellens R.P."/>
            <person name="Schaffer R.J."/>
        </authorList>
    </citation>
    <scope>NUCLEOTIDE SEQUENCE [LARGE SCALE GENOMIC DNA]</scope>
    <source>
        <strain evidence="9">cv. Red5</strain>
    </source>
</reference>
<name>A0A2R6P3T9_ACTCC</name>
<feature type="region of interest" description="Disordered" evidence="5">
    <location>
        <begin position="1063"/>
        <end position="1089"/>
    </location>
</feature>
<proteinExistence type="predicted"/>
<dbReference type="Gramene" id="PSR84946">
    <property type="protein sequence ID" value="PSR84946"/>
    <property type="gene ID" value="CEY00_Acc32921"/>
</dbReference>
<sequence length="1341" mass="152167">MATPLTGIQHRDGGGVAVLAGLVNQIDQSNKPCMKNSAIRSPILIFLFFHKAIRTELDGLHRAAMVFAANQKSDMKNLLERYHFFRSIYKHHCNAEDEVIFPALDIRVKNVARTYSLEHEGESVLFDQLFALLNSDMHNEESSRRELASCTGALQTSISQHMSKEEEQVFPLLIEKFSFEEQASLVWQFLCSIPVCMMAEFLPWLSSSISFDECQDMRKCLIKVIPEEKLLQQVIFTWMDGVKANVKKKCCEDDSKHQRSAEAEGSTLSIPTEKALCACESSKIGKRKHLELNCDLEESTLSRPVDELLHWHKAIKKELHDIAEAARRIQFCGDFSDLSAFNKRLQFIAEVCIFHSIAEDKVIFPALDAELCFSQEHAEEESQFDKFRCLIESIESAGANSSCVEFYTKLCSHADRIMDTVQKHFHNEELEILPLARNHFPPKRQRELLYQSLCVMPLRLIECVLPWLVGSLSEAAARSFLHNMHMAAPPSDTALVTLFSGWACKGRPRDICLSSSAIGVNTNNLGMSSLAAGKSIRSLSFGPSAPSLNSSLFNFETDLSLTNMGCAVRPIDNIFQFHKAIRKDLEYLDVESGKLGDCDETFVRQFSGRFRLLWGLYRAHSNAEDDIVFPALESKETLHNVSHSYTLDHKQEEELFEDISSVLSELAQLHERLKNANLTGDSNRTFCSSEGNDIVITYNELATKVQGMCKSIKVTLDQHVFREELELWPLFDRHFSVEEQDKIVGRIIGTTGAEVLQSMLPWVTSALTQEEQNKMMDTWKQAAKNTMFTGKSIRSLSFGPSAPSLNSSLFNFETDLSLTNMGCAVRPIDNIFQFHKAIRKDLEYLDVESGKLGDCDETFVRQFSGRFRLLWGLYRAHSNAEDDIVFPALESKEMLHNVSHSYTLDHKQEEKLFEDISSALSELAQLHERLKIANLTGDSSRTFCSSEGNDIVLKYNDLATKVQGMCKSIKVTLDQHVFREELELWPLFDRHFSVEEQDKIVGRIIGTTGAEVLQSMLPWVTSALTQEEQNKMMDTWKQAAKNTMFSEWLDEWWERTSASSQTATSVDSISQGTDVREGLDQSENQSESTFKPGWKDIFRMNQNELESEIRKVSRDSTLDPRRKAYLIQNLMTRFCVITILGNFASYYFAYDASSTYPDLFIGCDSRWIAAQQKLPEARTGETLSDEDLLGCSPSFCDPEKHVFGCEHYKRNCKLRAACCGKLFTCRFCHDKVSDHSMDRKATSEMMCMRCLKIQAIGPICATPSCNGLSMAQYYCSVCKFFDDERIVYHCPFCNLCRLGKGLGADFFHCMTCNCCLAMKLADHKCREKGLETNCPICCDDL</sequence>
<accession>A0A2R6P3T9</accession>
<dbReference type="PROSITE" id="PS51270">
    <property type="entry name" value="ZF_CTCHY"/>
    <property type="match status" value="1"/>
</dbReference>
<dbReference type="PANTHER" id="PTHR21319:SF0">
    <property type="entry name" value="AND RING FINGER DOMAIN PROTEIN, PUTATIVE (AFU_ORTHOLOGUE AFUA_1G08900)-RELATED"/>
    <property type="match status" value="1"/>
</dbReference>
<dbReference type="InParanoid" id="A0A2R6P3T9"/>